<comment type="caution">
    <text evidence="3">The sequence shown here is derived from an EMBL/GenBank/DDBJ whole genome shotgun (WGS) entry which is preliminary data.</text>
</comment>
<dbReference type="InterPro" id="IPR007608">
    <property type="entry name" value="Senescence_reg_S40"/>
</dbReference>
<evidence type="ECO:0000313" key="3">
    <source>
        <dbReference type="EMBL" id="TMW99687.1"/>
    </source>
</evidence>
<protein>
    <recommendedName>
        <fullName evidence="4">Senescence regulator</fullName>
    </recommendedName>
</protein>
<accession>A0A6N2BZG1</accession>
<evidence type="ECO:0000256" key="2">
    <source>
        <dbReference type="SAM" id="MobiDB-lite"/>
    </source>
</evidence>
<dbReference type="PANTHER" id="PTHR46525">
    <property type="entry name" value="EMB|CAB72159.1"/>
    <property type="match status" value="1"/>
</dbReference>
<proteinExistence type="inferred from homology"/>
<evidence type="ECO:0000256" key="1">
    <source>
        <dbReference type="ARBA" id="ARBA00034773"/>
    </source>
</evidence>
<organism evidence="3">
    <name type="scientific">Solanum chilense</name>
    <name type="common">Tomato</name>
    <name type="synonym">Lycopersicon chilense</name>
    <dbReference type="NCBI Taxonomy" id="4083"/>
    <lineage>
        <taxon>Eukaryota</taxon>
        <taxon>Viridiplantae</taxon>
        <taxon>Streptophyta</taxon>
        <taxon>Embryophyta</taxon>
        <taxon>Tracheophyta</taxon>
        <taxon>Spermatophyta</taxon>
        <taxon>Magnoliopsida</taxon>
        <taxon>eudicotyledons</taxon>
        <taxon>Gunneridae</taxon>
        <taxon>Pentapetalae</taxon>
        <taxon>asterids</taxon>
        <taxon>lamiids</taxon>
        <taxon>Solanales</taxon>
        <taxon>Solanaceae</taxon>
        <taxon>Solanoideae</taxon>
        <taxon>Solaneae</taxon>
        <taxon>Solanum</taxon>
        <taxon>Solanum subgen. Lycopersicon</taxon>
    </lineage>
</organism>
<comment type="similarity">
    <text evidence="1">Belongs to the senescence regulator S40 family.</text>
</comment>
<dbReference type="EMBL" id="RXGB01001244">
    <property type="protein sequence ID" value="TMW99687.1"/>
    <property type="molecule type" value="Genomic_DNA"/>
</dbReference>
<dbReference type="PANTHER" id="PTHR46525:SF17">
    <property type="entry name" value="SENESCENCE REGULATOR S40"/>
    <property type="match status" value="1"/>
</dbReference>
<dbReference type="Pfam" id="PF04520">
    <property type="entry name" value="Senescence_reg"/>
    <property type="match status" value="1"/>
</dbReference>
<sequence length="160" mass="18122">MATRKNFQFLASMELKTSSDDLIFEFDESDIWDNTTNVVSHHSEPKRLIPTPRFSRKSPSPSPPSPPSPSLARSLPVNIPDWSKIQGDKNKNEDIQDKEKVDIQDKEEVDADDTWIPPHEYLAKKRGASFSVCEGVGRTLKGRDLSRLRDAILKQTGFID</sequence>
<feature type="compositionally biased region" description="Pro residues" evidence="2">
    <location>
        <begin position="60"/>
        <end position="69"/>
    </location>
</feature>
<name>A0A6N2BZG1_SOLCI</name>
<dbReference type="GO" id="GO:0010150">
    <property type="term" value="P:leaf senescence"/>
    <property type="evidence" value="ECO:0007669"/>
    <property type="project" value="UniProtKB-ARBA"/>
</dbReference>
<feature type="region of interest" description="Disordered" evidence="2">
    <location>
        <begin position="36"/>
        <end position="114"/>
    </location>
</feature>
<gene>
    <name evidence="3" type="ORF">EJD97_002134</name>
</gene>
<reference evidence="3" key="1">
    <citation type="submission" date="2019-05" db="EMBL/GenBank/DDBJ databases">
        <title>The de novo reference genome and transcriptome assemblies of the wild tomato species Solanum chilense.</title>
        <authorList>
            <person name="Stam R."/>
            <person name="Nosenko T."/>
            <person name="Hoerger A.C."/>
            <person name="Stephan W."/>
            <person name="Seidel M.A."/>
            <person name="Kuhn J.M.M."/>
            <person name="Haberer G."/>
            <person name="Tellier A."/>
        </authorList>
    </citation>
    <scope>NUCLEOTIDE SEQUENCE</scope>
    <source>
        <tissue evidence="3">Mature leaves</tissue>
    </source>
</reference>
<evidence type="ECO:0008006" key="4">
    <source>
        <dbReference type="Google" id="ProtNLM"/>
    </source>
</evidence>
<dbReference type="AlphaFoldDB" id="A0A6N2BZG1"/>
<feature type="compositionally biased region" description="Basic and acidic residues" evidence="2">
    <location>
        <begin position="86"/>
        <end position="106"/>
    </location>
</feature>